<organism evidence="2 3">
    <name type="scientific">Solanum verrucosum</name>
    <dbReference type="NCBI Taxonomy" id="315347"/>
    <lineage>
        <taxon>Eukaryota</taxon>
        <taxon>Viridiplantae</taxon>
        <taxon>Streptophyta</taxon>
        <taxon>Embryophyta</taxon>
        <taxon>Tracheophyta</taxon>
        <taxon>Spermatophyta</taxon>
        <taxon>Magnoliopsida</taxon>
        <taxon>eudicotyledons</taxon>
        <taxon>Gunneridae</taxon>
        <taxon>Pentapetalae</taxon>
        <taxon>asterids</taxon>
        <taxon>lamiids</taxon>
        <taxon>Solanales</taxon>
        <taxon>Solanaceae</taxon>
        <taxon>Solanoideae</taxon>
        <taxon>Solaneae</taxon>
        <taxon>Solanum</taxon>
    </lineage>
</organism>
<feature type="non-terminal residue" evidence="2">
    <location>
        <position position="107"/>
    </location>
</feature>
<dbReference type="EMBL" id="CP133620">
    <property type="protein sequence ID" value="WMV45242.1"/>
    <property type="molecule type" value="Genomic_DNA"/>
</dbReference>
<sequence>MNDQRFQSTQNFKTQVSKSQGNVAQRSTKNPPCECLMRKQDNGGNKASYFQTALSGRVAQRGTTLGIGRGSIRLYATSSCQDQENSLDVITGMLKVFFIDVYVLHDQ</sequence>
<dbReference type="AlphaFoldDB" id="A0AAF0ZMX5"/>
<evidence type="ECO:0000313" key="2">
    <source>
        <dbReference type="EMBL" id="WMV45242.1"/>
    </source>
</evidence>
<name>A0AAF0ZMX5_SOLVR</name>
<dbReference type="Proteomes" id="UP001234989">
    <property type="component" value="Chromosome 9"/>
</dbReference>
<feature type="compositionally biased region" description="Polar residues" evidence="1">
    <location>
        <begin position="1"/>
        <end position="30"/>
    </location>
</feature>
<accession>A0AAF0ZMX5</accession>
<proteinExistence type="predicted"/>
<protein>
    <submittedName>
        <fullName evidence="2">Uncharacterized protein</fullName>
    </submittedName>
</protein>
<feature type="region of interest" description="Disordered" evidence="1">
    <location>
        <begin position="1"/>
        <end position="38"/>
    </location>
</feature>
<reference evidence="2" key="1">
    <citation type="submission" date="2023-08" db="EMBL/GenBank/DDBJ databases">
        <title>A de novo genome assembly of Solanum verrucosum Schlechtendal, a Mexican diploid species geographically isolated from the other diploid A-genome species in potato relatives.</title>
        <authorList>
            <person name="Hosaka K."/>
        </authorList>
    </citation>
    <scope>NUCLEOTIDE SEQUENCE</scope>
    <source>
        <tissue evidence="2">Young leaves</tissue>
    </source>
</reference>
<evidence type="ECO:0000256" key="1">
    <source>
        <dbReference type="SAM" id="MobiDB-lite"/>
    </source>
</evidence>
<keyword evidence="3" id="KW-1185">Reference proteome</keyword>
<gene>
    <name evidence="2" type="ORF">MTR67_038627</name>
</gene>
<evidence type="ECO:0000313" key="3">
    <source>
        <dbReference type="Proteomes" id="UP001234989"/>
    </source>
</evidence>